<accession>A0ABR2AVZ8</accession>
<reference evidence="1 2" key="1">
    <citation type="journal article" date="2024" name="G3 (Bethesda)">
        <title>Genome assembly of Hibiscus sabdariffa L. provides insights into metabolisms of medicinal natural products.</title>
        <authorList>
            <person name="Kim T."/>
        </authorList>
    </citation>
    <scope>NUCLEOTIDE SEQUENCE [LARGE SCALE GENOMIC DNA]</scope>
    <source>
        <strain evidence="1">TK-2024</strain>
        <tissue evidence="1">Old leaves</tissue>
    </source>
</reference>
<name>A0ABR2AVZ8_9ROSI</name>
<sequence>MTSKGGLSKRVSPMGLPQLILANLSATMFPLRRESRTSHNSAKRTKQRPMLGKNQISKCRYYCVLLLLSLQYHLGGSPLRHNSSSAIPVLDNTKVIGVIVW</sequence>
<evidence type="ECO:0000313" key="1">
    <source>
        <dbReference type="EMBL" id="KAK8498340.1"/>
    </source>
</evidence>
<evidence type="ECO:0000313" key="2">
    <source>
        <dbReference type="Proteomes" id="UP001472677"/>
    </source>
</evidence>
<protein>
    <submittedName>
        <fullName evidence="1">Uncharacterized protein</fullName>
    </submittedName>
</protein>
<dbReference type="Proteomes" id="UP001472677">
    <property type="component" value="Unassembled WGS sequence"/>
</dbReference>
<dbReference type="EMBL" id="JBBPBM010000268">
    <property type="protein sequence ID" value="KAK8498340.1"/>
    <property type="molecule type" value="Genomic_DNA"/>
</dbReference>
<comment type="caution">
    <text evidence="1">The sequence shown here is derived from an EMBL/GenBank/DDBJ whole genome shotgun (WGS) entry which is preliminary data.</text>
</comment>
<gene>
    <name evidence="1" type="ORF">V6N12_074930</name>
</gene>
<keyword evidence="2" id="KW-1185">Reference proteome</keyword>
<proteinExistence type="predicted"/>
<organism evidence="1 2">
    <name type="scientific">Hibiscus sabdariffa</name>
    <name type="common">roselle</name>
    <dbReference type="NCBI Taxonomy" id="183260"/>
    <lineage>
        <taxon>Eukaryota</taxon>
        <taxon>Viridiplantae</taxon>
        <taxon>Streptophyta</taxon>
        <taxon>Embryophyta</taxon>
        <taxon>Tracheophyta</taxon>
        <taxon>Spermatophyta</taxon>
        <taxon>Magnoliopsida</taxon>
        <taxon>eudicotyledons</taxon>
        <taxon>Gunneridae</taxon>
        <taxon>Pentapetalae</taxon>
        <taxon>rosids</taxon>
        <taxon>malvids</taxon>
        <taxon>Malvales</taxon>
        <taxon>Malvaceae</taxon>
        <taxon>Malvoideae</taxon>
        <taxon>Hibiscus</taxon>
    </lineage>
</organism>